<evidence type="ECO:0000256" key="3">
    <source>
        <dbReference type="ARBA" id="ARBA00022989"/>
    </source>
</evidence>
<dbReference type="GeneID" id="101240732"/>
<evidence type="ECO:0000256" key="4">
    <source>
        <dbReference type="ARBA" id="ARBA00023136"/>
    </source>
</evidence>
<evidence type="ECO:0000256" key="6">
    <source>
        <dbReference type="SAM" id="Phobius"/>
    </source>
</evidence>
<dbReference type="InterPro" id="IPR051085">
    <property type="entry name" value="MB_O-acyltransferase"/>
</dbReference>
<comment type="subcellular location">
    <subcellularLocation>
        <location evidence="1">Membrane</location>
        <topology evidence="1">Multi-pass membrane protein</topology>
    </subcellularLocation>
</comment>
<feature type="transmembrane region" description="Helical" evidence="6">
    <location>
        <begin position="282"/>
        <end position="301"/>
    </location>
</feature>
<keyword evidence="2 6" id="KW-0812">Transmembrane</keyword>
<feature type="transmembrane region" description="Helical" evidence="6">
    <location>
        <begin position="454"/>
        <end position="475"/>
    </location>
</feature>
<keyword evidence="7" id="KW-1185">Reference proteome</keyword>
<evidence type="ECO:0000256" key="1">
    <source>
        <dbReference type="ARBA" id="ARBA00004141"/>
    </source>
</evidence>
<name>A0ABM4CMU7_HYDVU</name>
<protein>
    <submittedName>
        <fullName evidence="8">Protein-cysteine N-palmitoyltransferase HHAT isoform X2</fullName>
    </submittedName>
</protein>
<dbReference type="RefSeq" id="XP_065663143.1">
    <property type="nucleotide sequence ID" value="XM_065807071.1"/>
</dbReference>
<feature type="transmembrane region" description="Helical" evidence="6">
    <location>
        <begin position="20"/>
        <end position="38"/>
    </location>
</feature>
<dbReference type="Proteomes" id="UP001652625">
    <property type="component" value="Chromosome 10"/>
</dbReference>
<keyword evidence="3 6" id="KW-1133">Transmembrane helix</keyword>
<evidence type="ECO:0000313" key="7">
    <source>
        <dbReference type="Proteomes" id="UP001652625"/>
    </source>
</evidence>
<evidence type="ECO:0000256" key="2">
    <source>
        <dbReference type="ARBA" id="ARBA00022692"/>
    </source>
</evidence>
<feature type="transmembrane region" description="Helical" evidence="6">
    <location>
        <begin position="243"/>
        <end position="262"/>
    </location>
</feature>
<sequence>MNTALMSTVRQSDPVLLESYFGLLWCPVQLLYPFLLSLKVSRKYENKLPKNAFDIGWFSIKRDATDMEWTSFRGMLCNQLFIMFTYSVVGAILSNKFPKYKKFYYSIAGAFLVIIFISFEGFVFVFTLVTSFYFLLQLRNQTLMWMFILTFLVCFHTDTYRHYLFSLFGIKVLHTINTYVSVLMTVLRLISYGTETINSSTSSFFEYMCYLFYYPLFFQGPVLTFDLFIIDFNKPKVRFNTEFIFKFLWCCIIGLAIDVYFHFSFVNALSANINLLQTLNEIEAISVGWTLMVLFILKYKVFYGLANIFSKLNGIEAPAPPKIVCTWYTLVDMWRYFDQGFYRLLQRSIYFQMGGSHQSILRTSIASLLCFAFVSLWHGNDQQHWYWGLLNWLGICFEHCIKKIVRSKSGEKLHSIIGCKMHRRIVGVNGSLTYLFLVYSNLVFVTSIESANLIYLQALSKWYFPTIIVTVYLAIHLTHDFNEIKNKTKYINKQV</sequence>
<evidence type="ECO:0000313" key="8">
    <source>
        <dbReference type="RefSeq" id="XP_065663143.1"/>
    </source>
</evidence>
<dbReference type="PANTHER" id="PTHR13285:SF18">
    <property type="entry name" value="PROTEIN-CYSTEINE N-PALMITOYLTRANSFERASE RASP"/>
    <property type="match status" value="1"/>
</dbReference>
<accession>A0ABM4CMU7</accession>
<organism evidence="7 8">
    <name type="scientific">Hydra vulgaris</name>
    <name type="common">Hydra</name>
    <name type="synonym">Hydra attenuata</name>
    <dbReference type="NCBI Taxonomy" id="6087"/>
    <lineage>
        <taxon>Eukaryota</taxon>
        <taxon>Metazoa</taxon>
        <taxon>Cnidaria</taxon>
        <taxon>Hydrozoa</taxon>
        <taxon>Hydroidolina</taxon>
        <taxon>Anthoathecata</taxon>
        <taxon>Aplanulata</taxon>
        <taxon>Hydridae</taxon>
        <taxon>Hydra</taxon>
    </lineage>
</organism>
<feature type="transmembrane region" description="Helical" evidence="6">
    <location>
        <begin position="142"/>
        <end position="160"/>
    </location>
</feature>
<dbReference type="InterPro" id="IPR004299">
    <property type="entry name" value="MBOAT_fam"/>
</dbReference>
<comment type="similarity">
    <text evidence="5">Belongs to the membrane-bound acyltransferase family. HHAT subfamily.</text>
</comment>
<proteinExistence type="inferred from homology"/>
<feature type="transmembrane region" description="Helical" evidence="6">
    <location>
        <begin position="426"/>
        <end position="448"/>
    </location>
</feature>
<reference evidence="8" key="1">
    <citation type="submission" date="2025-08" db="UniProtKB">
        <authorList>
            <consortium name="RefSeq"/>
        </authorList>
    </citation>
    <scope>IDENTIFICATION</scope>
</reference>
<gene>
    <name evidence="8" type="primary">LOC101240732</name>
</gene>
<dbReference type="Pfam" id="PF03062">
    <property type="entry name" value="MBOAT"/>
    <property type="match status" value="1"/>
</dbReference>
<feature type="transmembrane region" description="Helical" evidence="6">
    <location>
        <begin position="211"/>
        <end position="231"/>
    </location>
</feature>
<feature type="transmembrane region" description="Helical" evidence="6">
    <location>
        <begin position="103"/>
        <end position="136"/>
    </location>
</feature>
<dbReference type="PANTHER" id="PTHR13285">
    <property type="entry name" value="ACYLTRANSFERASE"/>
    <property type="match status" value="1"/>
</dbReference>
<evidence type="ECO:0000256" key="5">
    <source>
        <dbReference type="ARBA" id="ARBA00038268"/>
    </source>
</evidence>
<keyword evidence="4 6" id="KW-0472">Membrane</keyword>